<dbReference type="STRING" id="109264.A0A1F8A304"/>
<keyword evidence="2" id="KW-1185">Reference proteome</keyword>
<gene>
    <name evidence="1" type="ORF">ABOM_005687</name>
</gene>
<organism evidence="1 2">
    <name type="scientific">Aspergillus bombycis</name>
    <dbReference type="NCBI Taxonomy" id="109264"/>
    <lineage>
        <taxon>Eukaryota</taxon>
        <taxon>Fungi</taxon>
        <taxon>Dikarya</taxon>
        <taxon>Ascomycota</taxon>
        <taxon>Pezizomycotina</taxon>
        <taxon>Eurotiomycetes</taxon>
        <taxon>Eurotiomycetidae</taxon>
        <taxon>Eurotiales</taxon>
        <taxon>Aspergillaceae</taxon>
        <taxon>Aspergillus</taxon>
    </lineage>
</organism>
<reference evidence="1 2" key="1">
    <citation type="journal article" date="2016" name="Genome Biol. Evol.">
        <title>Draft genome sequence of an aflatoxigenic Aspergillus species, A. bombycis.</title>
        <authorList>
            <person name="Moore G.G."/>
            <person name="Mack B.M."/>
            <person name="Beltz S.B."/>
            <person name="Gilbert M.K."/>
        </authorList>
    </citation>
    <scope>NUCLEOTIDE SEQUENCE [LARGE SCALE GENOMIC DNA]</scope>
    <source>
        <strain evidence="2">NRRL 26010</strain>
    </source>
</reference>
<evidence type="ECO:0000313" key="1">
    <source>
        <dbReference type="EMBL" id="OGM46100.1"/>
    </source>
</evidence>
<sequence>MSGTPARERIERELAARGTKKYRLFFGPPIYPCKSSDAIFPKWDTVRNRILQVVDVSGFQLLGCYRIGYDFGVENSTLSVLVTIDPKHKRDWRIVEHDIKDIVTSLTFIWSICASSRIVVFSVPVGRRPEDKADRIDQQRNSESFRILEEAQAEGDLHGDLEQKWGALRKRLRVLESHLAELEAYKRANSYEFGEVWVDSGDDTRSTTTIMDWALFR</sequence>
<dbReference type="EMBL" id="LYCR01000035">
    <property type="protein sequence ID" value="OGM46100.1"/>
    <property type="molecule type" value="Genomic_DNA"/>
</dbReference>
<dbReference type="OrthoDB" id="5424209at2759"/>
<comment type="caution">
    <text evidence="1">The sequence shown here is derived from an EMBL/GenBank/DDBJ whole genome shotgun (WGS) entry which is preliminary data.</text>
</comment>
<dbReference type="RefSeq" id="XP_022389817.1">
    <property type="nucleotide sequence ID" value="XM_022532816.1"/>
</dbReference>
<name>A0A1F8A304_9EURO</name>
<dbReference type="GeneID" id="34449077"/>
<proteinExistence type="predicted"/>
<dbReference type="Proteomes" id="UP000179179">
    <property type="component" value="Unassembled WGS sequence"/>
</dbReference>
<protein>
    <submittedName>
        <fullName evidence="1">Uncharacterized protein</fullName>
    </submittedName>
</protein>
<accession>A0A1F8A304</accession>
<dbReference type="AlphaFoldDB" id="A0A1F8A304"/>
<evidence type="ECO:0000313" key="2">
    <source>
        <dbReference type="Proteomes" id="UP000179179"/>
    </source>
</evidence>